<feature type="domain" description="Aminoglycoside phosphotransferase" evidence="1">
    <location>
        <begin position="33"/>
        <end position="252"/>
    </location>
</feature>
<evidence type="ECO:0000313" key="3">
    <source>
        <dbReference type="Proteomes" id="UP001500655"/>
    </source>
</evidence>
<dbReference type="InterPro" id="IPR041726">
    <property type="entry name" value="ACAD10_11_N"/>
</dbReference>
<dbReference type="PANTHER" id="PTHR47829">
    <property type="entry name" value="HYDROLASE, PUTATIVE (AFU_ORTHOLOGUE AFUA_1G12880)-RELATED"/>
    <property type="match status" value="1"/>
</dbReference>
<evidence type="ECO:0000313" key="2">
    <source>
        <dbReference type="EMBL" id="GAA1741330.1"/>
    </source>
</evidence>
<dbReference type="Gene3D" id="3.30.200.20">
    <property type="entry name" value="Phosphorylase Kinase, domain 1"/>
    <property type="match status" value="1"/>
</dbReference>
<proteinExistence type="predicted"/>
<gene>
    <name evidence="2" type="ORF">GCM10009681_10040</name>
</gene>
<protein>
    <submittedName>
        <fullName evidence="2">Phosphotransferase family protein</fullName>
    </submittedName>
</protein>
<dbReference type="Proteomes" id="UP001500655">
    <property type="component" value="Unassembled WGS sequence"/>
</dbReference>
<accession>A0ABN2JWF5</accession>
<name>A0ABN2JWF5_9ACTN</name>
<dbReference type="RefSeq" id="WP_344077326.1">
    <property type="nucleotide sequence ID" value="NZ_BAAALS010000004.1"/>
</dbReference>
<dbReference type="Gene3D" id="3.90.1200.10">
    <property type="match status" value="1"/>
</dbReference>
<evidence type="ECO:0000259" key="1">
    <source>
        <dbReference type="Pfam" id="PF01636"/>
    </source>
</evidence>
<dbReference type="SUPFAM" id="SSF56112">
    <property type="entry name" value="Protein kinase-like (PK-like)"/>
    <property type="match status" value="1"/>
</dbReference>
<comment type="caution">
    <text evidence="2">The sequence shown here is derived from an EMBL/GenBank/DDBJ whole genome shotgun (WGS) entry which is preliminary data.</text>
</comment>
<keyword evidence="3" id="KW-1185">Reference proteome</keyword>
<dbReference type="Pfam" id="PF01636">
    <property type="entry name" value="APH"/>
    <property type="match status" value="1"/>
</dbReference>
<sequence>MTAPNPPGLDLTRLAGYLNATVPGLLTGDLTGEVIAGGRSNLTYAVTDGASRWVLRRPPLGHVLATAHDMSREYRVMGALGPTGFPVPPMVHLCADPEVLGAPFYLMGYVDGEVLRSTAALARLGPDGVLSRVLEIVRTLADLHRIDPAEVGLAGFGRPDGYNERQVRTWTRQLAASRSRDLPGADELAARLAQTVPATSAAAVVHGDFRVDNVIFAGERIAAVLDWEMSTLGDPLADVALMLTYATHPAPAPDGGPDRAPSDAPGYPDVATMVAHYAERSGRDVGNLRWYRAFAAFKLAAILEGVHYRYTRGLTVGEGFETIGARVVPLITQGRRILEGD</sequence>
<organism evidence="2 3">
    <name type="scientific">Luedemannella helvata</name>
    <dbReference type="NCBI Taxonomy" id="349315"/>
    <lineage>
        <taxon>Bacteria</taxon>
        <taxon>Bacillati</taxon>
        <taxon>Actinomycetota</taxon>
        <taxon>Actinomycetes</taxon>
        <taxon>Micromonosporales</taxon>
        <taxon>Micromonosporaceae</taxon>
        <taxon>Luedemannella</taxon>
    </lineage>
</organism>
<dbReference type="InterPro" id="IPR011009">
    <property type="entry name" value="Kinase-like_dom_sf"/>
</dbReference>
<dbReference type="InterPro" id="IPR052898">
    <property type="entry name" value="ACAD10-like"/>
</dbReference>
<dbReference type="InterPro" id="IPR002575">
    <property type="entry name" value="Aminoglycoside_PTrfase"/>
</dbReference>
<dbReference type="PANTHER" id="PTHR47829:SF1">
    <property type="entry name" value="HAD FAMILY PHOSPHATASE"/>
    <property type="match status" value="1"/>
</dbReference>
<dbReference type="CDD" id="cd05154">
    <property type="entry name" value="ACAD10_11_N-like"/>
    <property type="match status" value="1"/>
</dbReference>
<dbReference type="EMBL" id="BAAALS010000004">
    <property type="protein sequence ID" value="GAA1741330.1"/>
    <property type="molecule type" value="Genomic_DNA"/>
</dbReference>
<reference evidence="3" key="1">
    <citation type="journal article" date="2019" name="Int. J. Syst. Evol. Microbiol.">
        <title>The Global Catalogue of Microorganisms (GCM) 10K type strain sequencing project: providing services to taxonomists for standard genome sequencing and annotation.</title>
        <authorList>
            <consortium name="The Broad Institute Genomics Platform"/>
            <consortium name="The Broad Institute Genome Sequencing Center for Infectious Disease"/>
            <person name="Wu L."/>
            <person name="Ma J."/>
        </authorList>
    </citation>
    <scope>NUCLEOTIDE SEQUENCE [LARGE SCALE GENOMIC DNA]</scope>
    <source>
        <strain evidence="3">JCM 13249</strain>
    </source>
</reference>